<protein>
    <submittedName>
        <fullName evidence="1">Uncharacterized protein</fullName>
    </submittedName>
</protein>
<dbReference type="Proteomes" id="UP000255518">
    <property type="component" value="Unassembled WGS sequence"/>
</dbReference>
<dbReference type="EMBL" id="UGKT01000001">
    <property type="protein sequence ID" value="STT05784.1"/>
    <property type="molecule type" value="Genomic_DNA"/>
</dbReference>
<gene>
    <name evidence="1" type="ORF">NCTC13443_05710</name>
</gene>
<evidence type="ECO:0000313" key="1">
    <source>
        <dbReference type="EMBL" id="STT05784.1"/>
    </source>
</evidence>
<dbReference type="AlphaFoldDB" id="A0A377VBQ3"/>
<organism evidence="1 2">
    <name type="scientific">Klebsiella pneumoniae</name>
    <dbReference type="NCBI Taxonomy" id="573"/>
    <lineage>
        <taxon>Bacteria</taxon>
        <taxon>Pseudomonadati</taxon>
        <taxon>Pseudomonadota</taxon>
        <taxon>Gammaproteobacteria</taxon>
        <taxon>Enterobacterales</taxon>
        <taxon>Enterobacteriaceae</taxon>
        <taxon>Klebsiella/Raoultella group</taxon>
        <taxon>Klebsiella</taxon>
        <taxon>Klebsiella pneumoniae complex</taxon>
    </lineage>
</organism>
<sequence>MRPFLRLEISGGRREIAPGPVIASSRKAPAMLTFFQKLIMFGNTASPVISQ</sequence>
<reference evidence="1 2" key="1">
    <citation type="submission" date="2018-06" db="EMBL/GenBank/DDBJ databases">
        <authorList>
            <consortium name="Pathogen Informatics"/>
            <person name="Doyle S."/>
        </authorList>
    </citation>
    <scope>NUCLEOTIDE SEQUENCE [LARGE SCALE GENOMIC DNA]</scope>
    <source>
        <strain evidence="1 2">NCTC13443</strain>
    </source>
</reference>
<proteinExistence type="predicted"/>
<name>A0A377VBQ3_KLEPN</name>
<evidence type="ECO:0000313" key="2">
    <source>
        <dbReference type="Proteomes" id="UP000255518"/>
    </source>
</evidence>
<accession>A0A377VBQ3</accession>